<accession>A0A544YCL9</accession>
<organism evidence="1 2">
    <name type="scientific">Microbispora hainanensis</name>
    <dbReference type="NCBI Taxonomy" id="568844"/>
    <lineage>
        <taxon>Bacteria</taxon>
        <taxon>Bacillati</taxon>
        <taxon>Actinomycetota</taxon>
        <taxon>Actinomycetes</taxon>
        <taxon>Streptosporangiales</taxon>
        <taxon>Streptosporangiaceae</taxon>
        <taxon>Microbispora</taxon>
    </lineage>
</organism>
<reference evidence="1 2" key="1">
    <citation type="submission" date="2019-07" db="EMBL/GenBank/DDBJ databases">
        <title>Microbispora hainanensis DSM 45428.</title>
        <authorList>
            <person name="Thawai C."/>
        </authorList>
    </citation>
    <scope>NUCLEOTIDE SEQUENCE [LARGE SCALE GENOMIC DNA]</scope>
    <source>
        <strain evidence="1 2">DSM 45428</strain>
    </source>
</reference>
<evidence type="ECO:0000313" key="2">
    <source>
        <dbReference type="Proteomes" id="UP000316541"/>
    </source>
</evidence>
<evidence type="ECO:0008006" key="3">
    <source>
        <dbReference type="Google" id="ProtNLM"/>
    </source>
</evidence>
<dbReference type="AlphaFoldDB" id="A0A544YCL9"/>
<sequence length="167" mass="18320">MLAALVGTTALTGPAQASTAKDRCQEQLQTIVNKQLARAPGGTVRDNTITYDGGNVIVTVPYPDSCGVLTTFAKTDCSSGWVCLWSKASFAGSRYQFRDEGYWQNLEAYGATPFLSFYNNRGNNFMLKVAVTDSPQCYSAHSSSSNLGSSYYRYSEYIYLNKTDDNC</sequence>
<dbReference type="EMBL" id="VIRM01000059">
    <property type="protein sequence ID" value="TQS14487.1"/>
    <property type="molecule type" value="Genomic_DNA"/>
</dbReference>
<dbReference type="Proteomes" id="UP000316541">
    <property type="component" value="Unassembled WGS sequence"/>
</dbReference>
<proteinExistence type="predicted"/>
<protein>
    <recommendedName>
        <fullName evidence="3">Peptidase inhibitor family I36 protein</fullName>
    </recommendedName>
</protein>
<gene>
    <name evidence="1" type="ORF">FLX08_33680</name>
</gene>
<comment type="caution">
    <text evidence="1">The sequence shown here is derived from an EMBL/GenBank/DDBJ whole genome shotgun (WGS) entry which is preliminary data.</text>
</comment>
<name>A0A544YCL9_9ACTN</name>
<dbReference type="Pfam" id="PF03995">
    <property type="entry name" value="Inhibitor_I36"/>
    <property type="match status" value="1"/>
</dbReference>
<evidence type="ECO:0000313" key="1">
    <source>
        <dbReference type="EMBL" id="TQS14487.1"/>
    </source>
</evidence>